<sequence>MKSRKEIMTLPTHQRKKEFKKRRNVRRAEVKSKLKRRLKEEALKKKQKSG</sequence>
<name>A0A0F8XM23_9ZZZZ</name>
<gene>
    <name evidence="2" type="ORF">LCGC14_2928430</name>
</gene>
<evidence type="ECO:0000256" key="1">
    <source>
        <dbReference type="SAM" id="MobiDB-lite"/>
    </source>
</evidence>
<protein>
    <submittedName>
        <fullName evidence="2">Uncharacterized protein</fullName>
    </submittedName>
</protein>
<feature type="compositionally biased region" description="Basic and acidic residues" evidence="1">
    <location>
        <begin position="26"/>
        <end position="44"/>
    </location>
</feature>
<reference evidence="2" key="1">
    <citation type="journal article" date="2015" name="Nature">
        <title>Complex archaea that bridge the gap between prokaryotes and eukaryotes.</title>
        <authorList>
            <person name="Spang A."/>
            <person name="Saw J.H."/>
            <person name="Jorgensen S.L."/>
            <person name="Zaremba-Niedzwiedzka K."/>
            <person name="Martijn J."/>
            <person name="Lind A.E."/>
            <person name="van Eijk R."/>
            <person name="Schleper C."/>
            <person name="Guy L."/>
            <person name="Ettema T.J."/>
        </authorList>
    </citation>
    <scope>NUCLEOTIDE SEQUENCE</scope>
</reference>
<evidence type="ECO:0000313" key="2">
    <source>
        <dbReference type="EMBL" id="KKK69998.1"/>
    </source>
</evidence>
<dbReference type="AlphaFoldDB" id="A0A0F8XM23"/>
<feature type="region of interest" description="Disordered" evidence="1">
    <location>
        <begin position="1"/>
        <end position="50"/>
    </location>
</feature>
<organism evidence="2">
    <name type="scientific">marine sediment metagenome</name>
    <dbReference type="NCBI Taxonomy" id="412755"/>
    <lineage>
        <taxon>unclassified sequences</taxon>
        <taxon>metagenomes</taxon>
        <taxon>ecological metagenomes</taxon>
    </lineage>
</organism>
<accession>A0A0F8XM23</accession>
<dbReference type="EMBL" id="LAZR01058388">
    <property type="protein sequence ID" value="KKK69998.1"/>
    <property type="molecule type" value="Genomic_DNA"/>
</dbReference>
<comment type="caution">
    <text evidence="2">The sequence shown here is derived from an EMBL/GenBank/DDBJ whole genome shotgun (WGS) entry which is preliminary data.</text>
</comment>
<proteinExistence type="predicted"/>
<feature type="compositionally biased region" description="Basic residues" evidence="1">
    <location>
        <begin position="13"/>
        <end position="25"/>
    </location>
</feature>